<evidence type="ECO:0000313" key="4">
    <source>
        <dbReference type="Proteomes" id="UP000500857"/>
    </source>
</evidence>
<reference evidence="3 4" key="1">
    <citation type="submission" date="2020-04" db="EMBL/GenBank/DDBJ databases">
        <authorList>
            <person name="Basu S."/>
            <person name="Maruthanayagam V."/>
            <person name="Chakraborty S."/>
            <person name="Pramanik A."/>
            <person name="Mukherjee J."/>
            <person name="Brink B."/>
        </authorList>
    </citation>
    <scope>NUCLEOTIDE SEQUENCE [LARGE SCALE GENOMIC DNA]</scope>
    <source>
        <strain evidence="3 4">AP17</strain>
    </source>
</reference>
<dbReference type="InterPro" id="IPR034641">
    <property type="entry name" value="RGL11"/>
</dbReference>
<gene>
    <name evidence="3" type="ORF">HCG48_16510</name>
</gene>
<dbReference type="Pfam" id="PF21348">
    <property type="entry name" value="RGL11_C"/>
    <property type="match status" value="1"/>
</dbReference>
<name>A0A6H1U0L8_9CYAN</name>
<dbReference type="PANTHER" id="PTHR43118:SF1">
    <property type="entry name" value="RHAMNOGALACTURONAN LYASE (EUROFUNG)"/>
    <property type="match status" value="1"/>
</dbReference>
<dbReference type="InterPro" id="IPR049366">
    <property type="entry name" value="RGL11_C"/>
</dbReference>
<dbReference type="InterPro" id="IPR028994">
    <property type="entry name" value="Integrin_alpha_N"/>
</dbReference>
<dbReference type="Proteomes" id="UP000500857">
    <property type="component" value="Chromosome"/>
</dbReference>
<dbReference type="EMBL" id="CP051167">
    <property type="protein sequence ID" value="QIZ71986.1"/>
    <property type="molecule type" value="Genomic_DNA"/>
</dbReference>
<keyword evidence="4" id="KW-1185">Reference proteome</keyword>
<protein>
    <recommendedName>
        <fullName evidence="2">Rhamnogalacturonan lyase family 11 C-terminal domain-containing protein</fullName>
    </recommendedName>
</protein>
<evidence type="ECO:0000313" key="3">
    <source>
        <dbReference type="EMBL" id="QIZ71986.1"/>
    </source>
</evidence>
<dbReference type="KEGG" id="oxy:HCG48_16510"/>
<dbReference type="Gene3D" id="2.130.10.130">
    <property type="entry name" value="Integrin alpha, N-terminal"/>
    <property type="match status" value="1"/>
</dbReference>
<dbReference type="SUPFAM" id="SSF69318">
    <property type="entry name" value="Integrin alpha N-terminal domain"/>
    <property type="match status" value="1"/>
</dbReference>
<dbReference type="AlphaFoldDB" id="A0A6H1U0L8"/>
<sequence length="476" mass="53630">MVKNWVKQPQWIALAIASFLFLGALGLWRSRHSNTYTQGVDLPYAEIEPQTIALDLPEESGRSGGLIVADVNNDDRRDFLVTKPGYLAVYDNSGEKLWVKETDIHLTGKAESQGLPGLHAAGVQVGDLDRDGNAEVLFLNSNNILHVVRGDTGETQQRITLTSPEGARHWEHLVIANFRGEGDRDLLLQATNALGYRMGRYLAAYAIEDLLGADNPQPLWTRDDFIANAHNGARLADLDNDGKHEVLGAIAVSPDGEISVKLPVKGHIDALSVADVRPDLPGLEVVALEEDGDNRVFLYNGDRLLWQTHYKYQEPQNTAVGEFDPDRPGLEIWARSRYNEDQKPFIFDANGELIGEYEMANVAPRGWTLRGVEVIFPIHWTGERRELAAAKERHRSGDVALFEPMSGKFVLRIRERADRLYVADVSGDWREEIIVLDGNRLRVYQNPDPNPNPDRPSLWTQDHYRRSKTNWNYYNP</sequence>
<keyword evidence="1" id="KW-0732">Signal</keyword>
<evidence type="ECO:0000259" key="2">
    <source>
        <dbReference type="Pfam" id="PF21348"/>
    </source>
</evidence>
<dbReference type="InterPro" id="IPR013517">
    <property type="entry name" value="FG-GAP"/>
</dbReference>
<dbReference type="PANTHER" id="PTHR43118">
    <property type="entry name" value="RHAMNOGALACTURONAN LYASE (EUROFUNG)"/>
    <property type="match status" value="1"/>
</dbReference>
<dbReference type="RefSeq" id="WP_168570137.1">
    <property type="nucleotide sequence ID" value="NZ_CP051167.1"/>
</dbReference>
<feature type="domain" description="Rhamnogalacturonan lyase family 11 C-terminal" evidence="2">
    <location>
        <begin position="230"/>
        <end position="466"/>
    </location>
</feature>
<organism evidence="3 4">
    <name type="scientific">Oxynema aestuarii AP17</name>
    <dbReference type="NCBI Taxonomy" id="2064643"/>
    <lineage>
        <taxon>Bacteria</taxon>
        <taxon>Bacillati</taxon>
        <taxon>Cyanobacteriota</taxon>
        <taxon>Cyanophyceae</taxon>
        <taxon>Oscillatoriophycideae</taxon>
        <taxon>Oscillatoriales</taxon>
        <taxon>Oscillatoriaceae</taxon>
        <taxon>Oxynema</taxon>
        <taxon>Oxynema aestuarii</taxon>
    </lineage>
</organism>
<evidence type="ECO:0000256" key="1">
    <source>
        <dbReference type="ARBA" id="ARBA00022729"/>
    </source>
</evidence>
<proteinExistence type="predicted"/>
<accession>A0A6H1U0L8</accession>
<dbReference type="Pfam" id="PF13517">
    <property type="entry name" value="FG-GAP_3"/>
    <property type="match status" value="1"/>
</dbReference>